<dbReference type="InterPro" id="IPR035992">
    <property type="entry name" value="Ricin_B-like_lectins"/>
</dbReference>
<sequence length="837" mass="94363">MSGQTTVCQKGAGVVLFFGFLATCVYYYTTDRLQSSTEPFQDRWAFLDNNGGLRQINGFPPKTLLDDYVSVNKTSAPDGIAGRNEFISKKGNVTQKPKDSNKVIHNVSTTASFTKLVPRPRSRVFSDLKENVTNKKSTQIPVSELHQTEKPPETPEQTIVEIAGLPTVYEPTEYPEHIVVRLNATFEGNISTVNPHTLDDITKTTEIPKTTSVNKIQQNAQLSTHLFDVLTSASTSKLELLTKGPIYHLGDSLHVRIEARDWRNRPKTRGGDYFKAKIFNPSLLASSAGRVTDHGDGTYTVSFWLSWSGESQVEVTLIHPAETIDVLKRIRPTTRKRVYACSFTDGNHTIQTQCFPSPNPDPSQRECNFSSAHARAGWYCGQPGDIPCDKVVGCGGIGLRDHEYLGITEEEVRLLNETYIDQVVSGSFSINVTANNVPCVIRHSGGKCLHVKTYPGEEQPINRLVLKDCGNRQRQLFVHWPNGRLMHAVSKKCLVLNTKGDIQEGTEITLGDCDENSLHVRHTPTRTLQDMSTGMCLHPYGGSSLPEEDTHIVIFSGCEEYRLMFEYMEDPSTLPKCVPSSESVRPDSDGFFLQDKWYSRYCNARRFPDAESIAQCLSGESLIIQGDSTARQWFEHLHMKLDIKPIRLAPDLDSCRLGPCAVHNNLTDFHMHFQFHNFPVHGNPFKVHNMEYIVDALDRLEGGPRVTFVINIWAHFTPEPVEVFRSRILAIRDAILRLHQRSQDTLVVVKSANIALSSFPPDRRPIKPDLYLQADDWYAEDFNNLMRDVFAETKAVFLDVWEMTSCHRSPHDIHPTWGLVSEEVDLMLAYICPDRTP</sequence>
<dbReference type="Gene3D" id="2.80.10.50">
    <property type="match status" value="1"/>
</dbReference>
<dbReference type="OrthoDB" id="5950832at2759"/>
<keyword evidence="2" id="KW-0472">Membrane</keyword>
<dbReference type="AlphaFoldDB" id="A0A8K0E3L8"/>
<keyword evidence="5" id="KW-1185">Reference proteome</keyword>
<keyword evidence="2" id="KW-1133">Transmembrane helix</keyword>
<dbReference type="InterPro" id="IPR057106">
    <property type="entry name" value="NXPE4_C"/>
</dbReference>
<evidence type="ECO:0000256" key="1">
    <source>
        <dbReference type="ARBA" id="ARBA00005431"/>
    </source>
</evidence>
<evidence type="ECO:0000313" key="4">
    <source>
        <dbReference type="EMBL" id="CAH1241454.1"/>
    </source>
</evidence>
<dbReference type="InterPro" id="IPR013783">
    <property type="entry name" value="Ig-like_fold"/>
</dbReference>
<dbReference type="SUPFAM" id="SSF50370">
    <property type="entry name" value="Ricin B-like lectins"/>
    <property type="match status" value="1"/>
</dbReference>
<dbReference type="Pfam" id="PF06312">
    <property type="entry name" value="Neurexophilin"/>
    <property type="match status" value="1"/>
</dbReference>
<dbReference type="Pfam" id="PF24536">
    <property type="entry name" value="NXPE4_C"/>
    <property type="match status" value="1"/>
</dbReference>
<dbReference type="InterPro" id="IPR014756">
    <property type="entry name" value="Ig_E-set"/>
</dbReference>
<dbReference type="PANTHER" id="PTHR16165">
    <property type="entry name" value="NXPE FAMILY MEMBER"/>
    <property type="match status" value="1"/>
</dbReference>
<dbReference type="EMBL" id="OV696697">
    <property type="protein sequence ID" value="CAH1241454.1"/>
    <property type="molecule type" value="Genomic_DNA"/>
</dbReference>
<evidence type="ECO:0000313" key="5">
    <source>
        <dbReference type="Proteomes" id="UP000838412"/>
    </source>
</evidence>
<name>A0A8K0E3L8_BRALA</name>
<reference evidence="4" key="1">
    <citation type="submission" date="2022-01" db="EMBL/GenBank/DDBJ databases">
        <authorList>
            <person name="Braso-Vives M."/>
        </authorList>
    </citation>
    <scope>NUCLEOTIDE SEQUENCE</scope>
</reference>
<feature type="domain" description="NXPE C-terminal" evidence="3">
    <location>
        <begin position="597"/>
        <end position="832"/>
    </location>
</feature>
<accession>A0A8K0E3L8</accession>
<dbReference type="Gene3D" id="2.60.40.10">
    <property type="entry name" value="Immunoglobulins"/>
    <property type="match status" value="1"/>
</dbReference>
<comment type="similarity">
    <text evidence="1">Belongs to the NXPE family.</text>
</comment>
<dbReference type="Proteomes" id="UP000838412">
    <property type="component" value="Chromosome 12"/>
</dbReference>
<dbReference type="PANTHER" id="PTHR16165:SF5">
    <property type="entry name" value="NXPE FAMILY MEMBER 3"/>
    <property type="match status" value="1"/>
</dbReference>
<gene>
    <name evidence="4" type="primary">NXPE3</name>
    <name evidence="4" type="ORF">BLAG_LOCUS5094</name>
</gene>
<feature type="transmembrane region" description="Helical" evidence="2">
    <location>
        <begin position="12"/>
        <end position="29"/>
    </location>
</feature>
<evidence type="ECO:0000256" key="2">
    <source>
        <dbReference type="SAM" id="Phobius"/>
    </source>
</evidence>
<protein>
    <submittedName>
        <fullName evidence="4">NXPE3 protein</fullName>
    </submittedName>
</protein>
<organism evidence="4 5">
    <name type="scientific">Branchiostoma lanceolatum</name>
    <name type="common">Common lancelet</name>
    <name type="synonym">Amphioxus lanceolatum</name>
    <dbReference type="NCBI Taxonomy" id="7740"/>
    <lineage>
        <taxon>Eukaryota</taxon>
        <taxon>Metazoa</taxon>
        <taxon>Chordata</taxon>
        <taxon>Cephalochordata</taxon>
        <taxon>Leptocardii</taxon>
        <taxon>Amphioxiformes</taxon>
        <taxon>Branchiostomatidae</taxon>
        <taxon>Branchiostoma</taxon>
    </lineage>
</organism>
<evidence type="ECO:0000259" key="3">
    <source>
        <dbReference type="Pfam" id="PF24536"/>
    </source>
</evidence>
<proteinExistence type="inferred from homology"/>
<keyword evidence="2" id="KW-0812">Transmembrane</keyword>
<dbReference type="InterPro" id="IPR026845">
    <property type="entry name" value="NXPH/NXPE"/>
</dbReference>
<dbReference type="SUPFAM" id="SSF81296">
    <property type="entry name" value="E set domains"/>
    <property type="match status" value="1"/>
</dbReference>